<evidence type="ECO:0000256" key="1">
    <source>
        <dbReference type="SAM" id="Coils"/>
    </source>
</evidence>
<keyword evidence="2" id="KW-0472">Membrane</keyword>
<evidence type="ECO:0000313" key="3">
    <source>
        <dbReference type="EMBL" id="MBK1469150.1"/>
    </source>
</evidence>
<keyword evidence="2" id="KW-0812">Transmembrane</keyword>
<comment type="caution">
    <text evidence="3">The sequence shown here is derived from an EMBL/GenBank/DDBJ whole genome shotgun (WGS) entry which is preliminary data.</text>
</comment>
<accession>A0ABS1CAQ9</accession>
<evidence type="ECO:0000256" key="2">
    <source>
        <dbReference type="SAM" id="Phobius"/>
    </source>
</evidence>
<feature type="coiled-coil region" evidence="1">
    <location>
        <begin position="207"/>
        <end position="244"/>
    </location>
</feature>
<sequence length="258" mass="30168">MIDSIMTTNDLFLFISLIALLLVSIIFCYEFKSNLNKFRNIALFVILIFLLLETIIAKYLSDVVLKRLEMSKFFIFKIKISYHIIFISILVILAFLLKMERKKDTIDRNSIKEAIDNIPVGICFYDKTGKSLLINRVMNRIIFSFSGTYINNIEYFLALLENNKLDVKKIFFKDSIAYKIKGQVFLFDKSTININGVEIFQVIVHNITDLYAKTEKLEEERLKIQNQKKSLEKLLKDIVKINRSKEILISKSHIVKLS</sequence>
<dbReference type="RefSeq" id="WP_201275982.1">
    <property type="nucleotide sequence ID" value="NZ_JACVDA010000026.1"/>
</dbReference>
<feature type="transmembrane region" description="Helical" evidence="2">
    <location>
        <begin position="12"/>
        <end position="29"/>
    </location>
</feature>
<proteinExistence type="predicted"/>
<keyword evidence="1" id="KW-0175">Coiled coil</keyword>
<feature type="transmembrane region" description="Helical" evidence="2">
    <location>
        <begin position="41"/>
        <end position="60"/>
    </location>
</feature>
<name>A0ABS1CAQ9_9FIRM</name>
<evidence type="ECO:0000313" key="4">
    <source>
        <dbReference type="Proteomes" id="UP000823123"/>
    </source>
</evidence>
<gene>
    <name evidence="3" type="ORF">IBJ83_07600</name>
</gene>
<organism evidence="3 4">
    <name type="scientific">Parvimonas parva</name>
    <dbReference type="NCBI Taxonomy" id="2769485"/>
    <lineage>
        <taxon>Bacteria</taxon>
        <taxon>Bacillati</taxon>
        <taxon>Bacillota</taxon>
        <taxon>Tissierellia</taxon>
        <taxon>Tissierellales</taxon>
        <taxon>Peptoniphilaceae</taxon>
        <taxon>Parvimonas</taxon>
    </lineage>
</organism>
<keyword evidence="4" id="KW-1185">Reference proteome</keyword>
<keyword evidence="2" id="KW-1133">Transmembrane helix</keyword>
<protein>
    <submittedName>
        <fullName evidence="3">Uncharacterized protein</fullName>
    </submittedName>
</protein>
<feature type="transmembrane region" description="Helical" evidence="2">
    <location>
        <begin position="80"/>
        <end position="97"/>
    </location>
</feature>
<dbReference type="Proteomes" id="UP000823123">
    <property type="component" value="Unassembled WGS sequence"/>
</dbReference>
<dbReference type="EMBL" id="JACVDA010000026">
    <property type="protein sequence ID" value="MBK1469150.1"/>
    <property type="molecule type" value="Genomic_DNA"/>
</dbReference>
<reference evidence="3 4" key="1">
    <citation type="submission" date="2020-09" db="EMBL/GenBank/DDBJ databases">
        <title>Parvimonas S3374 sp. nov.</title>
        <authorList>
            <person name="Buhl M."/>
        </authorList>
    </citation>
    <scope>NUCLEOTIDE SEQUENCE [LARGE SCALE GENOMIC DNA]</scope>
    <source>
        <strain evidence="3 4">S3374</strain>
    </source>
</reference>